<reference evidence="2" key="1">
    <citation type="journal article" date="2021" name="Front. Microbiol.">
        <title>Comprehensive Comparative Genomics and Phenotyping of Methylobacterium Species.</title>
        <authorList>
            <person name="Alessa O."/>
            <person name="Ogura Y."/>
            <person name="Fujitani Y."/>
            <person name="Takami H."/>
            <person name="Hayashi T."/>
            <person name="Sahin N."/>
            <person name="Tani A."/>
        </authorList>
    </citation>
    <scope>NUCLEOTIDE SEQUENCE</scope>
    <source>
        <strain evidence="2">NBRC 15689</strain>
    </source>
</reference>
<keyword evidence="3" id="KW-1185">Reference proteome</keyword>
<dbReference type="InterPro" id="IPR006757">
    <property type="entry name" value="OGF_rcpt"/>
</dbReference>
<comment type="caution">
    <text evidence="2">The sequence shown here is derived from an EMBL/GenBank/DDBJ whole genome shotgun (WGS) entry which is preliminary data.</text>
</comment>
<proteinExistence type="predicted"/>
<dbReference type="Pfam" id="PF04664">
    <property type="entry name" value="OGFr_N"/>
    <property type="match status" value="1"/>
</dbReference>
<protein>
    <recommendedName>
        <fullName evidence="1">Opioid growth factor receptor (OGFr) conserved domain-containing protein</fullName>
    </recommendedName>
</protein>
<dbReference type="RefSeq" id="WP_238312560.1">
    <property type="nucleotide sequence ID" value="NZ_BPQV01000011.1"/>
</dbReference>
<name>A0ABQ4TDY3_METOR</name>
<dbReference type="EMBL" id="BPQV01000011">
    <property type="protein sequence ID" value="GJE28611.1"/>
    <property type="molecule type" value="Genomic_DNA"/>
</dbReference>
<reference evidence="2" key="2">
    <citation type="submission" date="2021-08" db="EMBL/GenBank/DDBJ databases">
        <authorList>
            <person name="Tani A."/>
            <person name="Ola A."/>
            <person name="Ogura Y."/>
            <person name="Katsura K."/>
            <person name="Hayashi T."/>
        </authorList>
    </citation>
    <scope>NUCLEOTIDE SEQUENCE</scope>
    <source>
        <strain evidence="2">NBRC 15689</strain>
    </source>
</reference>
<evidence type="ECO:0000313" key="2">
    <source>
        <dbReference type="EMBL" id="GJE28611.1"/>
    </source>
</evidence>
<evidence type="ECO:0000259" key="1">
    <source>
        <dbReference type="Pfam" id="PF04664"/>
    </source>
</evidence>
<dbReference type="Proteomes" id="UP001055156">
    <property type="component" value="Unassembled WGS sequence"/>
</dbReference>
<accession>A0ABQ4TDY3</accession>
<gene>
    <name evidence="2" type="ORF">LKMONMHP_3484</name>
</gene>
<feature type="domain" description="Opioid growth factor receptor (OGFr) conserved" evidence="1">
    <location>
        <begin position="31"/>
        <end position="147"/>
    </location>
</feature>
<evidence type="ECO:0000313" key="3">
    <source>
        <dbReference type="Proteomes" id="UP001055156"/>
    </source>
</evidence>
<sequence>MSAGPIHAFLSGSGKDGSGRRLADVLAFDDARIEGVHDFIQWCFPLPEASRAVPGAPVLGAEEAEAIRADPQALAGLDAALERMTRFYRDTQGWLRAYDHNHLRITRILAATRALAGLQRAQRFHVFVTERNREAGAPVNPESLDFWRRTLDVPQN</sequence>
<organism evidence="2 3">
    <name type="scientific">Methylobacterium organophilum</name>
    <dbReference type="NCBI Taxonomy" id="410"/>
    <lineage>
        <taxon>Bacteria</taxon>
        <taxon>Pseudomonadati</taxon>
        <taxon>Pseudomonadota</taxon>
        <taxon>Alphaproteobacteria</taxon>
        <taxon>Hyphomicrobiales</taxon>
        <taxon>Methylobacteriaceae</taxon>
        <taxon>Methylobacterium</taxon>
    </lineage>
</organism>